<organism evidence="2 3">
    <name type="scientific">Neurospora tetraspora</name>
    <dbReference type="NCBI Taxonomy" id="94610"/>
    <lineage>
        <taxon>Eukaryota</taxon>
        <taxon>Fungi</taxon>
        <taxon>Dikarya</taxon>
        <taxon>Ascomycota</taxon>
        <taxon>Pezizomycotina</taxon>
        <taxon>Sordariomycetes</taxon>
        <taxon>Sordariomycetidae</taxon>
        <taxon>Sordariales</taxon>
        <taxon>Sordariaceae</taxon>
        <taxon>Neurospora</taxon>
    </lineage>
</organism>
<evidence type="ECO:0000313" key="3">
    <source>
        <dbReference type="Proteomes" id="UP001278500"/>
    </source>
</evidence>
<comment type="caution">
    <text evidence="2">The sequence shown here is derived from an EMBL/GenBank/DDBJ whole genome shotgun (WGS) entry which is preliminary data.</text>
</comment>
<accession>A0AAE0MXC2</accession>
<dbReference type="GeneID" id="87866196"/>
<dbReference type="AlphaFoldDB" id="A0AAE0MXC2"/>
<keyword evidence="3" id="KW-1185">Reference proteome</keyword>
<feature type="compositionally biased region" description="Low complexity" evidence="1">
    <location>
        <begin position="87"/>
        <end position="101"/>
    </location>
</feature>
<dbReference type="RefSeq" id="XP_062687139.1">
    <property type="nucleotide sequence ID" value="XM_062829042.1"/>
</dbReference>
<evidence type="ECO:0000313" key="2">
    <source>
        <dbReference type="EMBL" id="KAK3355761.1"/>
    </source>
</evidence>
<dbReference type="EMBL" id="JAUEPP010000001">
    <property type="protein sequence ID" value="KAK3355761.1"/>
    <property type="molecule type" value="Genomic_DNA"/>
</dbReference>
<gene>
    <name evidence="2" type="ORF">B0H65DRAFT_536364</name>
</gene>
<dbReference type="Proteomes" id="UP001278500">
    <property type="component" value="Unassembled WGS sequence"/>
</dbReference>
<protein>
    <submittedName>
        <fullName evidence="2">Uncharacterized protein</fullName>
    </submittedName>
</protein>
<proteinExistence type="predicted"/>
<reference evidence="2" key="1">
    <citation type="journal article" date="2023" name="Mol. Phylogenet. Evol.">
        <title>Genome-scale phylogeny and comparative genomics of the fungal order Sordariales.</title>
        <authorList>
            <person name="Hensen N."/>
            <person name="Bonometti L."/>
            <person name="Westerberg I."/>
            <person name="Brannstrom I.O."/>
            <person name="Guillou S."/>
            <person name="Cros-Aarteil S."/>
            <person name="Calhoun S."/>
            <person name="Haridas S."/>
            <person name="Kuo A."/>
            <person name="Mondo S."/>
            <person name="Pangilinan J."/>
            <person name="Riley R."/>
            <person name="LaButti K."/>
            <person name="Andreopoulos B."/>
            <person name="Lipzen A."/>
            <person name="Chen C."/>
            <person name="Yan M."/>
            <person name="Daum C."/>
            <person name="Ng V."/>
            <person name="Clum A."/>
            <person name="Steindorff A."/>
            <person name="Ohm R.A."/>
            <person name="Martin F."/>
            <person name="Silar P."/>
            <person name="Natvig D.O."/>
            <person name="Lalanne C."/>
            <person name="Gautier V."/>
            <person name="Ament-Velasquez S.L."/>
            <person name="Kruys A."/>
            <person name="Hutchinson M.I."/>
            <person name="Powell A.J."/>
            <person name="Barry K."/>
            <person name="Miller A.N."/>
            <person name="Grigoriev I.V."/>
            <person name="Debuchy R."/>
            <person name="Gladieux P."/>
            <person name="Hiltunen Thoren M."/>
            <person name="Johannesson H."/>
        </authorList>
    </citation>
    <scope>NUCLEOTIDE SEQUENCE</scope>
    <source>
        <strain evidence="2">CBS 560.94</strain>
    </source>
</reference>
<feature type="region of interest" description="Disordered" evidence="1">
    <location>
        <begin position="85"/>
        <end position="119"/>
    </location>
</feature>
<reference evidence="2" key="2">
    <citation type="submission" date="2023-06" db="EMBL/GenBank/DDBJ databases">
        <authorList>
            <consortium name="Lawrence Berkeley National Laboratory"/>
            <person name="Haridas S."/>
            <person name="Hensen N."/>
            <person name="Bonometti L."/>
            <person name="Westerberg I."/>
            <person name="Brannstrom I.O."/>
            <person name="Guillou S."/>
            <person name="Cros-Aarteil S."/>
            <person name="Calhoun S."/>
            <person name="Kuo A."/>
            <person name="Mondo S."/>
            <person name="Pangilinan J."/>
            <person name="Riley R."/>
            <person name="Labutti K."/>
            <person name="Andreopoulos B."/>
            <person name="Lipzen A."/>
            <person name="Chen C."/>
            <person name="Yanf M."/>
            <person name="Daum C."/>
            <person name="Ng V."/>
            <person name="Clum A."/>
            <person name="Steindorff A."/>
            <person name="Ohm R."/>
            <person name="Martin F."/>
            <person name="Silar P."/>
            <person name="Natvig D."/>
            <person name="Lalanne C."/>
            <person name="Gautier V."/>
            <person name="Ament-Velasquez S.L."/>
            <person name="Kruys A."/>
            <person name="Hutchinson M.I."/>
            <person name="Powell A.J."/>
            <person name="Barry K."/>
            <person name="Miller A.N."/>
            <person name="Grigoriev I.V."/>
            <person name="Debuchy R."/>
            <person name="Gladieux P."/>
            <person name="Thoren M.H."/>
            <person name="Johannesson H."/>
        </authorList>
    </citation>
    <scope>NUCLEOTIDE SEQUENCE</scope>
    <source>
        <strain evidence="2">CBS 560.94</strain>
    </source>
</reference>
<sequence>MTEVPSQSSFSILQDVGEKVPFFGAESALNAFQHSLKTFWARRLIFHLGFPSGFDPSEGTSSLLYDKAGLIEERKHTLPPGMVLTFPHNSSPRDSSVSHVSPENERSSRTHHHAKNINSVIRQNAAEVASRADTRGRLGRTSSPRISEVRASKYNQTQDVPYHKNCYFDPTLLRGIKPCHSLVLASRLRNWDFGSLPSMRRKLRGSDETSGKAIKIHPDMLPSALCTVCPPPLRRSALEVLRAYFWPDLAFVRLGSLARFARWLATSYDGSEERKPAEVSTDEAE</sequence>
<evidence type="ECO:0000256" key="1">
    <source>
        <dbReference type="SAM" id="MobiDB-lite"/>
    </source>
</evidence>
<name>A0AAE0MXC2_9PEZI</name>